<evidence type="ECO:0000313" key="3">
    <source>
        <dbReference type="Proteomes" id="UP000622648"/>
    </source>
</evidence>
<dbReference type="Proteomes" id="UP000622648">
    <property type="component" value="Unassembled WGS sequence"/>
</dbReference>
<gene>
    <name evidence="2" type="ORF">GCM10011413_17700</name>
</gene>
<name>A0ABQ1SNY9_9SPHI</name>
<feature type="compositionally biased region" description="Basic and acidic residues" evidence="1">
    <location>
        <begin position="49"/>
        <end position="60"/>
    </location>
</feature>
<comment type="caution">
    <text evidence="2">The sequence shown here is derived from an EMBL/GenBank/DDBJ whole genome shotgun (WGS) entry which is preliminary data.</text>
</comment>
<organism evidence="2 3">
    <name type="scientific">Pedobacter psychrotolerans</name>
    <dbReference type="NCBI Taxonomy" id="1843235"/>
    <lineage>
        <taxon>Bacteria</taxon>
        <taxon>Pseudomonadati</taxon>
        <taxon>Bacteroidota</taxon>
        <taxon>Sphingobacteriia</taxon>
        <taxon>Sphingobacteriales</taxon>
        <taxon>Sphingobacteriaceae</taxon>
        <taxon>Pedobacter</taxon>
    </lineage>
</organism>
<sequence length="60" mass="7132">MIFRRQIKFFIIKIPPFFQEKNHPDSVENTAGEKNKKDAGIVISQYETEQDKVEHRKNNV</sequence>
<accession>A0ABQ1SNY9</accession>
<feature type="region of interest" description="Disordered" evidence="1">
    <location>
        <begin position="21"/>
        <end position="60"/>
    </location>
</feature>
<reference evidence="3" key="1">
    <citation type="journal article" date="2019" name="Int. J. Syst. Evol. Microbiol.">
        <title>The Global Catalogue of Microorganisms (GCM) 10K type strain sequencing project: providing services to taxonomists for standard genome sequencing and annotation.</title>
        <authorList>
            <consortium name="The Broad Institute Genomics Platform"/>
            <consortium name="The Broad Institute Genome Sequencing Center for Infectious Disease"/>
            <person name="Wu L."/>
            <person name="Ma J."/>
        </authorList>
    </citation>
    <scope>NUCLEOTIDE SEQUENCE [LARGE SCALE GENOMIC DNA]</scope>
    <source>
        <strain evidence="3">CGMCC 1.15644</strain>
    </source>
</reference>
<feature type="compositionally biased region" description="Basic and acidic residues" evidence="1">
    <location>
        <begin position="21"/>
        <end position="39"/>
    </location>
</feature>
<dbReference type="EMBL" id="BMJO01000003">
    <property type="protein sequence ID" value="GGE51811.1"/>
    <property type="molecule type" value="Genomic_DNA"/>
</dbReference>
<evidence type="ECO:0000313" key="2">
    <source>
        <dbReference type="EMBL" id="GGE51811.1"/>
    </source>
</evidence>
<proteinExistence type="predicted"/>
<evidence type="ECO:0000256" key="1">
    <source>
        <dbReference type="SAM" id="MobiDB-lite"/>
    </source>
</evidence>
<keyword evidence="3" id="KW-1185">Reference proteome</keyword>
<protein>
    <submittedName>
        <fullName evidence="2">Uncharacterized protein</fullName>
    </submittedName>
</protein>